<evidence type="ECO:0000313" key="3">
    <source>
        <dbReference type="Proteomes" id="UP000239687"/>
    </source>
</evidence>
<feature type="region of interest" description="Disordered" evidence="1">
    <location>
        <begin position="30"/>
        <end position="88"/>
    </location>
</feature>
<dbReference type="Proteomes" id="UP000239687">
    <property type="component" value="Unassembled WGS sequence"/>
</dbReference>
<proteinExistence type="predicted"/>
<feature type="compositionally biased region" description="Basic and acidic residues" evidence="1">
    <location>
        <begin position="35"/>
        <end position="45"/>
    </location>
</feature>
<protein>
    <submittedName>
        <fullName evidence="2">Uncharacterized protein</fullName>
    </submittedName>
</protein>
<dbReference type="AlphaFoldDB" id="A0A2S8HG48"/>
<organism evidence="2 3">
    <name type="scientific">Pseudomonas frederiksbergensis</name>
    <dbReference type="NCBI Taxonomy" id="104087"/>
    <lineage>
        <taxon>Bacteria</taxon>
        <taxon>Pseudomonadati</taxon>
        <taxon>Pseudomonadota</taxon>
        <taxon>Gammaproteobacteria</taxon>
        <taxon>Pseudomonadales</taxon>
        <taxon>Pseudomonadaceae</taxon>
        <taxon>Pseudomonas</taxon>
    </lineage>
</organism>
<evidence type="ECO:0000256" key="1">
    <source>
        <dbReference type="SAM" id="MobiDB-lite"/>
    </source>
</evidence>
<name>A0A2S8HG48_9PSED</name>
<reference evidence="2 3" key="1">
    <citation type="submission" date="2018-02" db="EMBL/GenBank/DDBJ databases">
        <title>Draft genome sequencing of Pseudomonas frederiksbergensis 11-D3.</title>
        <authorList>
            <person name="Zheng B.-X."/>
        </authorList>
    </citation>
    <scope>NUCLEOTIDE SEQUENCE [LARGE SCALE GENOMIC DNA]</scope>
    <source>
        <strain evidence="2 3">11-D3</strain>
    </source>
</reference>
<accession>A0A2S8HG48</accession>
<comment type="caution">
    <text evidence="2">The sequence shown here is derived from an EMBL/GenBank/DDBJ whole genome shotgun (WGS) entry which is preliminary data.</text>
</comment>
<gene>
    <name evidence="2" type="ORF">C5612_19255</name>
</gene>
<evidence type="ECO:0000313" key="2">
    <source>
        <dbReference type="EMBL" id="PQP01500.1"/>
    </source>
</evidence>
<dbReference type="EMBL" id="PUIN01000011">
    <property type="protein sequence ID" value="PQP01500.1"/>
    <property type="molecule type" value="Genomic_DNA"/>
</dbReference>
<sequence>MNPADAVYLTHREFWFYDCCAAERSLAGSTAATKRAPDADGHEPEQSTATQPFPRLVRCSPVLPSSSNAIRLPPADLPSNAKAGKQLA</sequence>